<organism evidence="3 4">
    <name type="scientific">Algoriphagus aestuariicola</name>
    <dbReference type="NCBI Taxonomy" id="1852016"/>
    <lineage>
        <taxon>Bacteria</taxon>
        <taxon>Pseudomonadati</taxon>
        <taxon>Bacteroidota</taxon>
        <taxon>Cytophagia</taxon>
        <taxon>Cytophagales</taxon>
        <taxon>Cyclobacteriaceae</taxon>
        <taxon>Algoriphagus</taxon>
    </lineage>
</organism>
<feature type="signal peptide" evidence="2">
    <location>
        <begin position="1"/>
        <end position="19"/>
    </location>
</feature>
<evidence type="ECO:0000256" key="1">
    <source>
        <dbReference type="PROSITE-ProRule" id="PRU00339"/>
    </source>
</evidence>
<dbReference type="InterPro" id="IPR019734">
    <property type="entry name" value="TPR_rpt"/>
</dbReference>
<dbReference type="EMBL" id="JAFKCW010000003">
    <property type="protein sequence ID" value="MBN7802378.1"/>
    <property type="molecule type" value="Genomic_DNA"/>
</dbReference>
<dbReference type="InterPro" id="IPR011990">
    <property type="entry name" value="TPR-like_helical_dom_sf"/>
</dbReference>
<name>A0ABS3BSU3_9BACT</name>
<reference evidence="3 4" key="1">
    <citation type="submission" date="2021-03" db="EMBL/GenBank/DDBJ databases">
        <title>novel species isolated from a fishpond in China.</title>
        <authorList>
            <person name="Lu H."/>
            <person name="Cai Z."/>
        </authorList>
    </citation>
    <scope>NUCLEOTIDE SEQUENCE [LARGE SCALE GENOMIC DNA]</scope>
    <source>
        <strain evidence="3 4">JCM 31546</strain>
    </source>
</reference>
<keyword evidence="4" id="KW-1185">Reference proteome</keyword>
<gene>
    <name evidence="3" type="ORF">J0A67_16010</name>
</gene>
<dbReference type="RefSeq" id="WP_206570370.1">
    <property type="nucleotide sequence ID" value="NZ_JAFKCW010000003.1"/>
</dbReference>
<sequence>MKTLISFAILFLALNTSKAQDYFLPVSTTSDEAKKNYQAAVMSAQHADLTSYRELMSKALESDPEFFMALAHRGIESLNSSNLDLPKGNIQKALAISEAKLTDSEKILRKALVLLDSDLKADISGVIKELQAAYPTTAQVYEFGLFVNYFYKKDYAEAVKNGEMLVKLAPEFGGGYNMLGYANMKVAKASFKKYIKKFPDEPNTYDSMGEYYMNVKDYKNSAKYYQKAADMGLEVSQERAEEARKLLVQ</sequence>
<dbReference type="PROSITE" id="PS50005">
    <property type="entry name" value="TPR"/>
    <property type="match status" value="1"/>
</dbReference>
<dbReference type="Gene3D" id="1.25.40.10">
    <property type="entry name" value="Tetratricopeptide repeat domain"/>
    <property type="match status" value="1"/>
</dbReference>
<dbReference type="SUPFAM" id="SSF48452">
    <property type="entry name" value="TPR-like"/>
    <property type="match status" value="1"/>
</dbReference>
<keyword evidence="2" id="KW-0732">Signal</keyword>
<comment type="caution">
    <text evidence="3">The sequence shown here is derived from an EMBL/GenBank/DDBJ whole genome shotgun (WGS) entry which is preliminary data.</text>
</comment>
<dbReference type="Proteomes" id="UP000664698">
    <property type="component" value="Unassembled WGS sequence"/>
</dbReference>
<evidence type="ECO:0008006" key="5">
    <source>
        <dbReference type="Google" id="ProtNLM"/>
    </source>
</evidence>
<protein>
    <recommendedName>
        <fullName evidence="5">Tetratricopeptide repeat protein</fullName>
    </recommendedName>
</protein>
<feature type="chain" id="PRO_5045874589" description="Tetratricopeptide repeat protein" evidence="2">
    <location>
        <begin position="20"/>
        <end position="249"/>
    </location>
</feature>
<accession>A0ABS3BSU3</accession>
<keyword evidence="1" id="KW-0802">TPR repeat</keyword>
<evidence type="ECO:0000256" key="2">
    <source>
        <dbReference type="SAM" id="SignalP"/>
    </source>
</evidence>
<evidence type="ECO:0000313" key="4">
    <source>
        <dbReference type="Proteomes" id="UP000664698"/>
    </source>
</evidence>
<evidence type="ECO:0000313" key="3">
    <source>
        <dbReference type="EMBL" id="MBN7802378.1"/>
    </source>
</evidence>
<feature type="repeat" description="TPR" evidence="1">
    <location>
        <begin position="202"/>
        <end position="235"/>
    </location>
</feature>
<proteinExistence type="predicted"/>